<dbReference type="InterPro" id="IPR051213">
    <property type="entry name" value="START_lipid_transfer"/>
</dbReference>
<feature type="transmembrane region" description="Helical" evidence="2">
    <location>
        <begin position="16"/>
        <end position="37"/>
    </location>
</feature>
<feature type="domain" description="START" evidence="3">
    <location>
        <begin position="161"/>
        <end position="352"/>
    </location>
</feature>
<dbReference type="PANTHER" id="PTHR19308">
    <property type="entry name" value="PHOSPHATIDYLCHOLINE TRANSFER PROTEIN"/>
    <property type="match status" value="1"/>
</dbReference>
<name>A0ABP1FKA4_9CHLO</name>
<dbReference type="SUPFAM" id="SSF55961">
    <property type="entry name" value="Bet v1-like"/>
    <property type="match status" value="1"/>
</dbReference>
<organism evidence="4 5">
    <name type="scientific">Coccomyxa viridis</name>
    <dbReference type="NCBI Taxonomy" id="1274662"/>
    <lineage>
        <taxon>Eukaryota</taxon>
        <taxon>Viridiplantae</taxon>
        <taxon>Chlorophyta</taxon>
        <taxon>core chlorophytes</taxon>
        <taxon>Trebouxiophyceae</taxon>
        <taxon>Trebouxiophyceae incertae sedis</taxon>
        <taxon>Coccomyxaceae</taxon>
        <taxon>Coccomyxa</taxon>
    </lineage>
</organism>
<dbReference type="PANTHER" id="PTHR19308:SF39">
    <property type="entry name" value="PHOSPHATIDYLCHOLINE TRANSFER PROTEIN"/>
    <property type="match status" value="1"/>
</dbReference>
<comment type="caution">
    <text evidence="4">The sequence shown here is derived from an EMBL/GenBank/DDBJ whole genome shotgun (WGS) entry which is preliminary data.</text>
</comment>
<dbReference type="EMBL" id="CAXHTA020000002">
    <property type="protein sequence ID" value="CAL5219821.1"/>
    <property type="molecule type" value="Genomic_DNA"/>
</dbReference>
<gene>
    <name evidence="4" type="primary">g1733</name>
    <name evidence="4" type="ORF">VP750_LOCUS1480</name>
</gene>
<protein>
    <submittedName>
        <fullName evidence="4">G1733 protein</fullName>
    </submittedName>
</protein>
<evidence type="ECO:0000256" key="2">
    <source>
        <dbReference type="SAM" id="Phobius"/>
    </source>
</evidence>
<keyword evidence="2" id="KW-0472">Membrane</keyword>
<evidence type="ECO:0000259" key="3">
    <source>
        <dbReference type="PROSITE" id="PS50848"/>
    </source>
</evidence>
<keyword evidence="5" id="KW-1185">Reference proteome</keyword>
<evidence type="ECO:0000313" key="5">
    <source>
        <dbReference type="Proteomes" id="UP001497392"/>
    </source>
</evidence>
<feature type="region of interest" description="Disordered" evidence="1">
    <location>
        <begin position="355"/>
        <end position="427"/>
    </location>
</feature>
<feature type="compositionally biased region" description="Low complexity" evidence="1">
    <location>
        <begin position="380"/>
        <end position="392"/>
    </location>
</feature>
<dbReference type="Gene3D" id="3.30.530.20">
    <property type="match status" value="1"/>
</dbReference>
<evidence type="ECO:0000256" key="1">
    <source>
        <dbReference type="SAM" id="MobiDB-lite"/>
    </source>
</evidence>
<dbReference type="Proteomes" id="UP001497392">
    <property type="component" value="Unassembled WGS sequence"/>
</dbReference>
<feature type="compositionally biased region" description="Polar residues" evidence="1">
    <location>
        <begin position="393"/>
        <end position="408"/>
    </location>
</feature>
<proteinExistence type="predicted"/>
<evidence type="ECO:0000313" key="4">
    <source>
        <dbReference type="EMBL" id="CAL5219821.1"/>
    </source>
</evidence>
<sequence length="455" mass="50983">MGFSALEGSWLEGQDALVSTAVGALTFWLLGAVVGLLLPRPKWLATSSFLGPSAFYSPAGVLVRRLSLLFQGLYILREVWFHFTLPGTFSAIILAIMGLCTGQGWKFQLPQREGRLRRIRSKKDVRGNGDEGSQWYVGDQDLEFFKERVEVPGEVKGAGPWEHMMYKDFGSFTYEAWRRSLTNGKTEYKSVTVAEDSTAEEFMDFYLDDDTRATWDTMISEHELLENGNKQQRCQVVRWVRTFPFSFLSKREYCIGRRMWRSQDGCLYGITKSIEHPRAPPARGIVRMDVFWSMWRSRTIPCPHGTGRPACETVLLHHEQFKIPENLARFAVRAGMTGFVKKLGPAVKQFVEERRQRVSPFSDDTEAYGMSHPVNPPPASAASVASLSDTASEISSTDSESLPDSPSAMQGCPSRRRGGKQRRPVGPIRRLQQINAAVVAAGVAFALGRATSGRH</sequence>
<feature type="compositionally biased region" description="Basic residues" evidence="1">
    <location>
        <begin position="414"/>
        <end position="423"/>
    </location>
</feature>
<accession>A0ABP1FKA4</accession>
<dbReference type="Pfam" id="PF01852">
    <property type="entry name" value="START"/>
    <property type="match status" value="1"/>
</dbReference>
<keyword evidence="2" id="KW-1133">Transmembrane helix</keyword>
<dbReference type="InterPro" id="IPR002913">
    <property type="entry name" value="START_lipid-bd_dom"/>
</dbReference>
<reference evidence="4 5" key="1">
    <citation type="submission" date="2024-06" db="EMBL/GenBank/DDBJ databases">
        <authorList>
            <person name="Kraege A."/>
            <person name="Thomma B."/>
        </authorList>
    </citation>
    <scope>NUCLEOTIDE SEQUENCE [LARGE SCALE GENOMIC DNA]</scope>
</reference>
<feature type="transmembrane region" description="Helical" evidence="2">
    <location>
        <begin position="79"/>
        <end position="102"/>
    </location>
</feature>
<dbReference type="PROSITE" id="PS50848">
    <property type="entry name" value="START"/>
    <property type="match status" value="1"/>
</dbReference>
<keyword evidence="2" id="KW-0812">Transmembrane</keyword>
<dbReference type="InterPro" id="IPR023393">
    <property type="entry name" value="START-like_dom_sf"/>
</dbReference>